<keyword evidence="7 10" id="KW-0067">ATP-binding</keyword>
<feature type="binding site" evidence="10">
    <location>
        <position position="84"/>
    </location>
    <ligand>
        <name>sn-glycerol 3-phosphate</name>
        <dbReference type="ChEBI" id="CHEBI:57597"/>
    </ligand>
</feature>
<dbReference type="InterPro" id="IPR000577">
    <property type="entry name" value="Carb_kinase_FGGY"/>
</dbReference>
<dbReference type="FunFam" id="3.30.420.40:FF:000008">
    <property type="entry name" value="Glycerol kinase"/>
    <property type="match status" value="1"/>
</dbReference>
<evidence type="ECO:0000259" key="13">
    <source>
        <dbReference type="Pfam" id="PF02782"/>
    </source>
</evidence>
<dbReference type="SUPFAM" id="SSF53067">
    <property type="entry name" value="Actin-like ATPase domain"/>
    <property type="match status" value="2"/>
</dbReference>
<dbReference type="InterPro" id="IPR018485">
    <property type="entry name" value="FGGY_C"/>
</dbReference>
<feature type="binding site" evidence="10">
    <location>
        <position position="415"/>
    </location>
    <ligand>
        <name>ADP</name>
        <dbReference type="ChEBI" id="CHEBI:456216"/>
    </ligand>
</feature>
<evidence type="ECO:0000256" key="8">
    <source>
        <dbReference type="ARBA" id="ARBA00052101"/>
    </source>
</evidence>
<evidence type="ECO:0000259" key="12">
    <source>
        <dbReference type="Pfam" id="PF00370"/>
    </source>
</evidence>
<dbReference type="PANTHER" id="PTHR10196:SF69">
    <property type="entry name" value="GLYCEROL KINASE"/>
    <property type="match status" value="1"/>
</dbReference>
<dbReference type="PANTHER" id="PTHR10196">
    <property type="entry name" value="SUGAR KINASE"/>
    <property type="match status" value="1"/>
</dbReference>
<feature type="binding site" evidence="10">
    <location>
        <position position="245"/>
    </location>
    <ligand>
        <name>sn-glycerol 3-phosphate</name>
        <dbReference type="ChEBI" id="CHEBI:57597"/>
    </ligand>
</feature>
<feature type="binding site" evidence="10">
    <location>
        <position position="17"/>
    </location>
    <ligand>
        <name>ADP</name>
        <dbReference type="ChEBI" id="CHEBI:456216"/>
    </ligand>
</feature>
<dbReference type="InterPro" id="IPR043129">
    <property type="entry name" value="ATPase_NBD"/>
</dbReference>
<protein>
    <recommendedName>
        <fullName evidence="10">Glycerol kinase</fullName>
        <ecNumber evidence="10">2.7.1.30</ecNumber>
    </recommendedName>
    <alternativeName>
        <fullName evidence="10">ATP:glycerol 3-phosphotransferase</fullName>
    </alternativeName>
    <alternativeName>
        <fullName evidence="10">Glycerokinase</fullName>
        <shortName evidence="10">GK</shortName>
    </alternativeName>
</protein>
<evidence type="ECO:0000256" key="11">
    <source>
        <dbReference type="RuleBase" id="RU003733"/>
    </source>
</evidence>
<dbReference type="Proteomes" id="UP000053398">
    <property type="component" value="Unassembled WGS sequence"/>
</dbReference>
<dbReference type="AlphaFoldDB" id="A0A117Q9P5"/>
<dbReference type="GO" id="GO:0004370">
    <property type="term" value="F:glycerol kinase activity"/>
    <property type="evidence" value="ECO:0007669"/>
    <property type="project" value="UniProtKB-UniRule"/>
</dbReference>
<dbReference type="NCBIfam" id="NF000756">
    <property type="entry name" value="PRK00047.1"/>
    <property type="match status" value="1"/>
</dbReference>
<dbReference type="PROSITE" id="PS00933">
    <property type="entry name" value="FGGY_KINASES_1"/>
    <property type="match status" value="1"/>
</dbReference>
<dbReference type="PROSITE" id="PS00445">
    <property type="entry name" value="FGGY_KINASES_2"/>
    <property type="match status" value="1"/>
</dbReference>
<evidence type="ECO:0000256" key="2">
    <source>
        <dbReference type="ARBA" id="ARBA00009156"/>
    </source>
</evidence>
<dbReference type="GO" id="GO:0005829">
    <property type="term" value="C:cytosol"/>
    <property type="evidence" value="ECO:0007669"/>
    <property type="project" value="UniProtKB-ARBA"/>
</dbReference>
<dbReference type="HAMAP" id="MF_00186">
    <property type="entry name" value="Glycerol_kin"/>
    <property type="match status" value="1"/>
</dbReference>
<dbReference type="NCBIfam" id="TIGR01311">
    <property type="entry name" value="glycerol_kin"/>
    <property type="match status" value="1"/>
</dbReference>
<feature type="binding site" evidence="10">
    <location>
        <position position="267"/>
    </location>
    <ligand>
        <name>ADP</name>
        <dbReference type="ChEBI" id="CHEBI:456216"/>
    </ligand>
</feature>
<feature type="binding site" evidence="10">
    <location>
        <position position="13"/>
    </location>
    <ligand>
        <name>sn-glycerol 3-phosphate</name>
        <dbReference type="ChEBI" id="CHEBI:57597"/>
    </ligand>
</feature>
<evidence type="ECO:0000256" key="4">
    <source>
        <dbReference type="ARBA" id="ARBA00022741"/>
    </source>
</evidence>
<evidence type="ECO:0000256" key="1">
    <source>
        <dbReference type="ARBA" id="ARBA00005190"/>
    </source>
</evidence>
<keyword evidence="3 10" id="KW-0808">Transferase</keyword>
<evidence type="ECO:0000256" key="6">
    <source>
        <dbReference type="ARBA" id="ARBA00022798"/>
    </source>
</evidence>
<dbReference type="UniPathway" id="UPA00618">
    <property type="reaction ID" value="UER00672"/>
</dbReference>
<feature type="binding site" evidence="10">
    <location>
        <position position="411"/>
    </location>
    <ligand>
        <name>ATP</name>
        <dbReference type="ChEBI" id="CHEBI:30616"/>
    </ligand>
</feature>
<reference evidence="14 15" key="1">
    <citation type="submission" date="2015-10" db="EMBL/GenBank/DDBJ databases">
        <title>Draft genome sequence of Streptomyces corchorusii DSM 40340, type strain for the species Streptomyces corchorusii.</title>
        <authorList>
            <person name="Ruckert C."/>
            <person name="Winkler A."/>
            <person name="Kalinowski J."/>
            <person name="Kampfer P."/>
            <person name="Glaeser S."/>
        </authorList>
    </citation>
    <scope>NUCLEOTIDE SEQUENCE [LARGE SCALE GENOMIC DNA]</scope>
    <source>
        <strain evidence="14 15">DSM 40340</strain>
    </source>
</reference>
<comment type="similarity">
    <text evidence="2 10 11">Belongs to the FGGY kinase family.</text>
</comment>
<feature type="binding site" evidence="10">
    <location>
        <position position="246"/>
    </location>
    <ligand>
        <name>glycerol</name>
        <dbReference type="ChEBI" id="CHEBI:17754"/>
    </ligand>
</feature>
<dbReference type="GO" id="GO:0006072">
    <property type="term" value="P:glycerol-3-phosphate metabolic process"/>
    <property type="evidence" value="ECO:0007669"/>
    <property type="project" value="InterPro"/>
</dbReference>
<dbReference type="EC" id="2.7.1.30" evidence="10"/>
<dbReference type="Pfam" id="PF00370">
    <property type="entry name" value="FGGY_N"/>
    <property type="match status" value="1"/>
</dbReference>
<keyword evidence="4 10" id="KW-0547">Nucleotide-binding</keyword>
<feature type="domain" description="Carbohydrate kinase FGGY C-terminal" evidence="13">
    <location>
        <begin position="262"/>
        <end position="450"/>
    </location>
</feature>
<comment type="caution">
    <text evidence="14">The sequence shown here is derived from an EMBL/GenBank/DDBJ whole genome shotgun (WGS) entry which is preliminary data.</text>
</comment>
<feature type="domain" description="Carbohydrate kinase FGGY N-terminal" evidence="12">
    <location>
        <begin position="5"/>
        <end position="252"/>
    </location>
</feature>
<feature type="binding site" evidence="10">
    <location>
        <position position="314"/>
    </location>
    <ligand>
        <name>ATP</name>
        <dbReference type="ChEBI" id="CHEBI:30616"/>
    </ligand>
</feature>
<feature type="binding site" evidence="10">
    <location>
        <position position="13"/>
    </location>
    <ligand>
        <name>ADP</name>
        <dbReference type="ChEBI" id="CHEBI:456216"/>
    </ligand>
</feature>
<proteinExistence type="inferred from homology"/>
<feature type="binding site" evidence="10">
    <location>
        <position position="267"/>
    </location>
    <ligand>
        <name>ATP</name>
        <dbReference type="ChEBI" id="CHEBI:30616"/>
    </ligand>
</feature>
<dbReference type="GO" id="GO:0005524">
    <property type="term" value="F:ATP binding"/>
    <property type="evidence" value="ECO:0007669"/>
    <property type="project" value="UniProtKB-UniRule"/>
</dbReference>
<comment type="activity regulation">
    <text evidence="10">Inhibited by fructose 1,6-bisphosphate (FBP).</text>
</comment>
<dbReference type="Pfam" id="PF02782">
    <property type="entry name" value="FGGY_C"/>
    <property type="match status" value="1"/>
</dbReference>
<gene>
    <name evidence="10 14" type="primary">glpK</name>
    <name evidence="14" type="ORF">AQJ11_40035</name>
</gene>
<accession>A0A117Q9P5</accession>
<comment type="pathway">
    <text evidence="1 10">Polyol metabolism; glycerol degradation via glycerol kinase pathway; sn-glycerol 3-phosphate from glycerol: step 1/1.</text>
</comment>
<keyword evidence="6 10" id="KW-0319">Glycerol metabolism</keyword>
<dbReference type="Gene3D" id="3.30.420.40">
    <property type="match status" value="2"/>
</dbReference>
<evidence type="ECO:0000256" key="3">
    <source>
        <dbReference type="ARBA" id="ARBA00022679"/>
    </source>
</evidence>
<feature type="binding site" evidence="10">
    <location>
        <position position="83"/>
    </location>
    <ligand>
        <name>sn-glycerol 3-phosphate</name>
        <dbReference type="ChEBI" id="CHEBI:57597"/>
    </ligand>
</feature>
<evidence type="ECO:0000256" key="5">
    <source>
        <dbReference type="ARBA" id="ARBA00022777"/>
    </source>
</evidence>
<dbReference type="EMBL" id="LMWP01000057">
    <property type="protein sequence ID" value="KUN16288.1"/>
    <property type="molecule type" value="Genomic_DNA"/>
</dbReference>
<keyword evidence="15" id="KW-1185">Reference proteome</keyword>
<feature type="binding site" evidence="10">
    <location>
        <position position="83"/>
    </location>
    <ligand>
        <name>glycerol</name>
        <dbReference type="ChEBI" id="CHEBI:17754"/>
    </ligand>
</feature>
<sequence>MVHRYVMAFDAGTTGIRAILFDKAGGIVAEACQEFPQIYPRPGWVEHNPLDIWNTQITVAKQVLSQAGCGAEDVAAIGVTNQRETVVVWDRATGEPVYNAIVWQDRRTADLCEELKARGLEDHVRRTTGLIIDAYFSGTKIKWILDHVPGSRERAERGELAFGTVDSWLIWNLTAGAAHVTDYTNASRTMLFDINRLEWDQRLLDELGIPRAILPEVRSSSEVYGHTDESVLLGVRIPVAAAVGDQQGALFGQACFTAGSVKATYGTGASLVLNTGEKPVFSHRGMLTTIAWGIDGTVEYALEGLIFVAAASIQWLRDELQIVYDAEDTEYAARQVPDTNGVYVVPAFVGLAAPYWDQYARGAIIGLTRGTNRKHIIRATLESIAYQIQDVIGCMEADSGIPVREIKVDGGATPNNFLMQFQADLLGVPVLRPTVIESSARGAAFLAGLATGFWKDHAELAGAFRLDRRFEREMDPARADRLYAGWQKAVGRARDWEEH</sequence>
<comment type="catalytic activity">
    <reaction evidence="8 10">
        <text>glycerol + ATP = sn-glycerol 3-phosphate + ADP + H(+)</text>
        <dbReference type="Rhea" id="RHEA:21644"/>
        <dbReference type="ChEBI" id="CHEBI:15378"/>
        <dbReference type="ChEBI" id="CHEBI:17754"/>
        <dbReference type="ChEBI" id="CHEBI:30616"/>
        <dbReference type="ChEBI" id="CHEBI:57597"/>
        <dbReference type="ChEBI" id="CHEBI:456216"/>
        <dbReference type="EC" id="2.7.1.30"/>
    </reaction>
</comment>
<feature type="binding site" evidence="10">
    <location>
        <position position="84"/>
    </location>
    <ligand>
        <name>glycerol</name>
        <dbReference type="ChEBI" id="CHEBI:17754"/>
    </ligand>
</feature>
<evidence type="ECO:0000256" key="10">
    <source>
        <dbReference type="HAMAP-Rule" id="MF_00186"/>
    </source>
</evidence>
<dbReference type="RefSeq" id="WP_059266674.1">
    <property type="nucleotide sequence ID" value="NZ_KQ948374.1"/>
</dbReference>
<dbReference type="CDD" id="cd07786">
    <property type="entry name" value="FGGY_EcGK_like"/>
    <property type="match status" value="1"/>
</dbReference>
<feature type="binding site" evidence="10">
    <location>
        <position position="135"/>
    </location>
    <ligand>
        <name>sn-glycerol 3-phosphate</name>
        <dbReference type="ChEBI" id="CHEBI:57597"/>
    </ligand>
</feature>
<evidence type="ECO:0000256" key="9">
    <source>
        <dbReference type="ARBA" id="ARBA00054633"/>
    </source>
</evidence>
<dbReference type="PIRSF" id="PIRSF000538">
    <property type="entry name" value="GlpK"/>
    <property type="match status" value="1"/>
</dbReference>
<dbReference type="FunFam" id="3.30.420.40:FF:000007">
    <property type="entry name" value="Glycerol kinase"/>
    <property type="match status" value="1"/>
</dbReference>
<feature type="binding site" evidence="10">
    <location>
        <position position="135"/>
    </location>
    <ligand>
        <name>glycerol</name>
        <dbReference type="ChEBI" id="CHEBI:17754"/>
    </ligand>
</feature>
<feature type="binding site" evidence="10">
    <location>
        <position position="411"/>
    </location>
    <ligand>
        <name>ADP</name>
        <dbReference type="ChEBI" id="CHEBI:456216"/>
    </ligand>
</feature>
<dbReference type="GO" id="GO:0019563">
    <property type="term" value="P:glycerol catabolic process"/>
    <property type="evidence" value="ECO:0007669"/>
    <property type="project" value="UniProtKB-UniRule"/>
</dbReference>
<feature type="binding site" evidence="10">
    <location>
        <position position="245"/>
    </location>
    <ligand>
        <name>glycerol</name>
        <dbReference type="ChEBI" id="CHEBI:17754"/>
    </ligand>
</feature>
<organism evidence="14 15">
    <name type="scientific">Streptomyces corchorusii</name>
    <name type="common">Streptomyces chibaensis</name>
    <dbReference type="NCBI Taxonomy" id="1903"/>
    <lineage>
        <taxon>Bacteria</taxon>
        <taxon>Bacillati</taxon>
        <taxon>Actinomycetota</taxon>
        <taxon>Actinomycetes</taxon>
        <taxon>Kitasatosporales</taxon>
        <taxon>Streptomycetaceae</taxon>
        <taxon>Streptomyces</taxon>
    </lineage>
</organism>
<evidence type="ECO:0000256" key="7">
    <source>
        <dbReference type="ARBA" id="ARBA00022840"/>
    </source>
</evidence>
<name>A0A117Q9P5_STRCK</name>
<evidence type="ECO:0000313" key="15">
    <source>
        <dbReference type="Proteomes" id="UP000053398"/>
    </source>
</evidence>
<evidence type="ECO:0000313" key="14">
    <source>
        <dbReference type="EMBL" id="KUN16288.1"/>
    </source>
</evidence>
<dbReference type="InterPro" id="IPR005999">
    <property type="entry name" value="Glycerol_kin"/>
</dbReference>
<feature type="binding site" evidence="10">
    <location>
        <position position="14"/>
    </location>
    <ligand>
        <name>ATP</name>
        <dbReference type="ChEBI" id="CHEBI:30616"/>
    </ligand>
</feature>
<comment type="function">
    <text evidence="9 10">Key enzyme in the regulation of glycerol uptake and metabolism. Catalyzes the phosphorylation of glycerol to yield sn-glycerol 3-phosphate.</text>
</comment>
<comment type="caution">
    <text evidence="10">Lacks conserved residue(s) required for the propagation of feature annotation.</text>
</comment>
<dbReference type="InterPro" id="IPR018483">
    <property type="entry name" value="Carb_kinase_FGGY_CS"/>
</dbReference>
<dbReference type="InterPro" id="IPR018484">
    <property type="entry name" value="FGGY_N"/>
</dbReference>
<keyword evidence="5 10" id="KW-0418">Kinase</keyword>
<feature type="binding site" evidence="10">
    <location>
        <position position="13"/>
    </location>
    <ligand>
        <name>ATP</name>
        <dbReference type="ChEBI" id="CHEBI:30616"/>
    </ligand>
</feature>